<dbReference type="STRING" id="92487.SAMN02745130_02199"/>
<dbReference type="OrthoDB" id="4070623at2"/>
<proteinExistence type="predicted"/>
<dbReference type="AlphaFoldDB" id="A0A1T4WXQ6"/>
<gene>
    <name evidence="1" type="ORF">SAMN02745130_02199</name>
</gene>
<sequence length="325" mass="35093">MQPIFKVEADGVDVTTRFKPYLVELSVRDSSGFDSDTLDIRLSNVGGIIAPIRRGVVLKVWLGQRVAGAETLYFKGSYYVDECSESGAPDELTIHAKSADMMGEGKVLRTQVYQSTTLGEVLEAVAGRNGWQVAVGAAYRSIVIGWLLQQDESDLAFITRLGSSYGAVATVKDSRLVFVSQGSLNSQSGQSMPQITVNYGDCSQWSYQELGRGEYAGATANWRDDEGNAGTVARGSSPVWVVRELFDSAERATEAADEELRRLAGGSNTLSLTLASANPALMAEAEIIARGFRTHIDGQRWVAKDCTLTLGVSGFSGSVECERYV</sequence>
<keyword evidence="2" id="KW-1185">Reference proteome</keyword>
<name>A0A1T4WXQ6_9GAMM</name>
<dbReference type="Pfam" id="PF05954">
    <property type="entry name" value="Phage_GPD"/>
    <property type="match status" value="1"/>
</dbReference>
<reference evidence="2" key="1">
    <citation type="submission" date="2017-02" db="EMBL/GenBank/DDBJ databases">
        <authorList>
            <person name="Varghese N."/>
            <person name="Submissions S."/>
        </authorList>
    </citation>
    <scope>NUCLEOTIDE SEQUENCE [LARGE SCALE GENOMIC DNA]</scope>
    <source>
        <strain evidence="2">ATCC 49788</strain>
    </source>
</reference>
<dbReference type="EMBL" id="FUYB01000009">
    <property type="protein sequence ID" value="SKA81401.1"/>
    <property type="molecule type" value="Genomic_DNA"/>
</dbReference>
<evidence type="ECO:0000313" key="2">
    <source>
        <dbReference type="Proteomes" id="UP000190460"/>
    </source>
</evidence>
<evidence type="ECO:0008006" key="3">
    <source>
        <dbReference type="Google" id="ProtNLM"/>
    </source>
</evidence>
<dbReference type="RefSeq" id="WP_078922686.1">
    <property type="nucleotide sequence ID" value="NZ_FUYB01000009.1"/>
</dbReference>
<accession>A0A1T4WXQ6</accession>
<organism evidence="1 2">
    <name type="scientific">Thiothrix eikelboomii</name>
    <dbReference type="NCBI Taxonomy" id="92487"/>
    <lineage>
        <taxon>Bacteria</taxon>
        <taxon>Pseudomonadati</taxon>
        <taxon>Pseudomonadota</taxon>
        <taxon>Gammaproteobacteria</taxon>
        <taxon>Thiotrichales</taxon>
        <taxon>Thiotrichaceae</taxon>
        <taxon>Thiothrix</taxon>
    </lineage>
</organism>
<dbReference type="SUPFAM" id="SSF69279">
    <property type="entry name" value="Phage tail proteins"/>
    <property type="match status" value="1"/>
</dbReference>
<protein>
    <recommendedName>
        <fullName evidence="3">Phage protein D</fullName>
    </recommendedName>
</protein>
<evidence type="ECO:0000313" key="1">
    <source>
        <dbReference type="EMBL" id="SKA81401.1"/>
    </source>
</evidence>
<dbReference type="Proteomes" id="UP000190460">
    <property type="component" value="Unassembled WGS sequence"/>
</dbReference>